<keyword evidence="3" id="KW-1185">Reference proteome</keyword>
<name>L2GL28_VITCO</name>
<dbReference type="GeneID" id="19882295"/>
<organism evidence="2 3">
    <name type="scientific">Vittaforma corneae (strain ATCC 50505)</name>
    <name type="common">Microsporidian parasite</name>
    <name type="synonym">Nosema corneum</name>
    <dbReference type="NCBI Taxonomy" id="993615"/>
    <lineage>
        <taxon>Eukaryota</taxon>
        <taxon>Fungi</taxon>
        <taxon>Fungi incertae sedis</taxon>
        <taxon>Microsporidia</taxon>
        <taxon>Nosematidae</taxon>
        <taxon>Vittaforma</taxon>
    </lineage>
</organism>
<feature type="coiled-coil region" evidence="1">
    <location>
        <begin position="16"/>
        <end position="43"/>
    </location>
</feature>
<reference evidence="3" key="1">
    <citation type="submission" date="2011-05" db="EMBL/GenBank/DDBJ databases">
        <title>The genome sequence of Vittaforma corneae strain ATCC 50505.</title>
        <authorList>
            <consortium name="The Broad Institute Genome Sequencing Platform"/>
            <person name="Cuomo C."/>
            <person name="Didier E."/>
            <person name="Bowers L."/>
            <person name="Young S.K."/>
            <person name="Zeng Q."/>
            <person name="Gargeya S."/>
            <person name="Fitzgerald M."/>
            <person name="Haas B."/>
            <person name="Abouelleil A."/>
            <person name="Alvarado L."/>
            <person name="Arachchi H.M."/>
            <person name="Berlin A."/>
            <person name="Chapman S.B."/>
            <person name="Gearin G."/>
            <person name="Goldberg J."/>
            <person name="Griggs A."/>
            <person name="Gujja S."/>
            <person name="Hansen M."/>
            <person name="Heiman D."/>
            <person name="Howarth C."/>
            <person name="Larimer J."/>
            <person name="Lui A."/>
            <person name="MacDonald P.J.P."/>
            <person name="McCowen C."/>
            <person name="Montmayeur A."/>
            <person name="Murphy C."/>
            <person name="Neiman D."/>
            <person name="Pearson M."/>
            <person name="Priest M."/>
            <person name="Roberts A."/>
            <person name="Saif S."/>
            <person name="Shea T."/>
            <person name="Sisk P."/>
            <person name="Stolte C."/>
            <person name="Sykes S."/>
            <person name="Wortman J."/>
            <person name="Nusbaum C."/>
            <person name="Birren B."/>
        </authorList>
    </citation>
    <scope>NUCLEOTIDE SEQUENCE [LARGE SCALE GENOMIC DNA]</scope>
    <source>
        <strain evidence="3">ATCC 50505</strain>
    </source>
</reference>
<dbReference type="VEuPathDB" id="MicrosporidiaDB:VICG_01584"/>
<dbReference type="HOGENOM" id="CLU_1964925_0_0_1"/>
<dbReference type="Proteomes" id="UP000011082">
    <property type="component" value="Unassembled WGS sequence"/>
</dbReference>
<accession>L2GL28</accession>
<keyword evidence="1" id="KW-0175">Coiled coil</keyword>
<feature type="non-terminal residue" evidence="2">
    <location>
        <position position="1"/>
    </location>
</feature>
<dbReference type="InParanoid" id="L2GL28"/>
<dbReference type="AlphaFoldDB" id="L2GL28"/>
<dbReference type="OrthoDB" id="10665796at2759"/>
<dbReference type="EMBL" id="JH370145">
    <property type="protein sequence ID" value="ELA41344.1"/>
    <property type="molecule type" value="Genomic_DNA"/>
</dbReference>
<evidence type="ECO:0000313" key="2">
    <source>
        <dbReference type="EMBL" id="ELA41344.1"/>
    </source>
</evidence>
<protein>
    <submittedName>
        <fullName evidence="2">Uncharacterized protein</fullName>
    </submittedName>
</protein>
<evidence type="ECO:0000313" key="3">
    <source>
        <dbReference type="Proteomes" id="UP000011082"/>
    </source>
</evidence>
<evidence type="ECO:0000256" key="1">
    <source>
        <dbReference type="SAM" id="Coils"/>
    </source>
</evidence>
<sequence>DNTTQHADSGPSSSAFDVAQEIIQNLENKIKTLSSQAENYRQAIVSKENIIRDLGLQLELHAKNAQDIDHEYVQTHAKQGMEILDRIKSYQAPSDLTGEVQRLKIENMSLKNIVDELAMRIRQDRASG</sequence>
<dbReference type="RefSeq" id="XP_007605030.1">
    <property type="nucleotide sequence ID" value="XM_007604968.1"/>
</dbReference>
<proteinExistence type="predicted"/>
<gene>
    <name evidence="2" type="ORF">VICG_01584</name>
</gene>